<dbReference type="AlphaFoldDB" id="A0A7X9LFE9"/>
<proteinExistence type="predicted"/>
<dbReference type="InterPro" id="IPR023214">
    <property type="entry name" value="HAD_sf"/>
</dbReference>
<dbReference type="RefSeq" id="WP_343032999.1">
    <property type="nucleotide sequence ID" value="NZ_JABASA010000006.1"/>
</dbReference>
<evidence type="ECO:0000313" key="2">
    <source>
        <dbReference type="Proteomes" id="UP000532121"/>
    </source>
</evidence>
<sequence>MLKLIAIDMDGTLLDSRKELSQRNIDVIQEAAQKGHKIVICTGRIQKGVEPYFDQLELKAEEEYAVLNNGCSLHTIREDWQLLSYHNLDFHDVQYLYSLLDGYPEIYLTLIADVDYLVLADEVPDLVAYDASLVFTEPKPVSLAEVKAADKPVFQAMYMGEPDVLDTFQADLEAELADKFSMVRSQPYLFEAMPKGITKASGLRELAQKLDVKAKDIVALGDAANDLEMMKAAGFSIAMGNAAEDIKKIADAITSSNDEAGVAEAIQKYVLKTKE</sequence>
<dbReference type="Pfam" id="PF08282">
    <property type="entry name" value="Hydrolase_3"/>
    <property type="match status" value="1"/>
</dbReference>
<dbReference type="CDD" id="cd07516">
    <property type="entry name" value="HAD_Pase"/>
    <property type="match status" value="1"/>
</dbReference>
<dbReference type="SUPFAM" id="SSF56784">
    <property type="entry name" value="HAD-like"/>
    <property type="match status" value="1"/>
</dbReference>
<dbReference type="Gene3D" id="3.40.50.1000">
    <property type="entry name" value="HAD superfamily/HAD-like"/>
    <property type="match status" value="1"/>
</dbReference>
<gene>
    <name evidence="1" type="ORF">HHO37_04020</name>
</gene>
<dbReference type="Gene3D" id="3.30.1240.10">
    <property type="match status" value="1"/>
</dbReference>
<protein>
    <submittedName>
        <fullName evidence="1">HAD family phosphatase</fullName>
    </submittedName>
</protein>
<dbReference type="NCBIfam" id="TIGR01484">
    <property type="entry name" value="HAD-SF-IIB"/>
    <property type="match status" value="1"/>
</dbReference>
<evidence type="ECO:0000313" key="1">
    <source>
        <dbReference type="EMBL" id="NMD48860.1"/>
    </source>
</evidence>
<dbReference type="NCBIfam" id="TIGR00099">
    <property type="entry name" value="Cof-subfamily"/>
    <property type="match status" value="1"/>
</dbReference>
<dbReference type="InterPro" id="IPR000150">
    <property type="entry name" value="Cof"/>
</dbReference>
<accession>A0A7X9LFE9</accession>
<name>A0A7X9LFE9_STRRT</name>
<dbReference type="SFLD" id="SFLDS00003">
    <property type="entry name" value="Haloacid_Dehalogenase"/>
    <property type="match status" value="1"/>
</dbReference>
<organism evidence="1 2">
    <name type="scientific">Streptococcus ratti</name>
    <dbReference type="NCBI Taxonomy" id="1341"/>
    <lineage>
        <taxon>Bacteria</taxon>
        <taxon>Bacillati</taxon>
        <taxon>Bacillota</taxon>
        <taxon>Bacilli</taxon>
        <taxon>Lactobacillales</taxon>
        <taxon>Streptococcaceae</taxon>
        <taxon>Streptococcus</taxon>
    </lineage>
</organism>
<dbReference type="EMBL" id="JABASA010000006">
    <property type="protein sequence ID" value="NMD48860.1"/>
    <property type="molecule type" value="Genomic_DNA"/>
</dbReference>
<dbReference type="GO" id="GO:0000287">
    <property type="term" value="F:magnesium ion binding"/>
    <property type="evidence" value="ECO:0007669"/>
    <property type="project" value="TreeGrafter"/>
</dbReference>
<dbReference type="PROSITE" id="PS01229">
    <property type="entry name" value="COF_2"/>
    <property type="match status" value="1"/>
</dbReference>
<dbReference type="PANTHER" id="PTHR10000">
    <property type="entry name" value="PHOSPHOSERINE PHOSPHATASE"/>
    <property type="match status" value="1"/>
</dbReference>
<dbReference type="InterPro" id="IPR036412">
    <property type="entry name" value="HAD-like_sf"/>
</dbReference>
<comment type="caution">
    <text evidence="1">The sequence shown here is derived from an EMBL/GenBank/DDBJ whole genome shotgun (WGS) entry which is preliminary data.</text>
</comment>
<dbReference type="Proteomes" id="UP000532121">
    <property type="component" value="Unassembled WGS sequence"/>
</dbReference>
<reference evidence="1 2" key="1">
    <citation type="submission" date="2020-04" db="EMBL/GenBank/DDBJ databases">
        <title>MicrobeNet Type strains.</title>
        <authorList>
            <person name="Nicholson A.C."/>
        </authorList>
    </citation>
    <scope>NUCLEOTIDE SEQUENCE [LARGE SCALE GENOMIC DNA]</scope>
    <source>
        <strain evidence="1 2">DSM 22768</strain>
    </source>
</reference>
<dbReference type="SFLD" id="SFLDG01140">
    <property type="entry name" value="C2.B:_Phosphomannomutase_and_P"/>
    <property type="match status" value="1"/>
</dbReference>
<dbReference type="SFLD" id="SFLDG01144">
    <property type="entry name" value="C2.B.4:_PGP_Like"/>
    <property type="match status" value="1"/>
</dbReference>
<dbReference type="InterPro" id="IPR006379">
    <property type="entry name" value="HAD-SF_hydro_IIB"/>
</dbReference>
<dbReference type="GO" id="GO:0016791">
    <property type="term" value="F:phosphatase activity"/>
    <property type="evidence" value="ECO:0007669"/>
    <property type="project" value="TreeGrafter"/>
</dbReference>
<dbReference type="GO" id="GO:0005829">
    <property type="term" value="C:cytosol"/>
    <property type="evidence" value="ECO:0007669"/>
    <property type="project" value="TreeGrafter"/>
</dbReference>
<dbReference type="PANTHER" id="PTHR10000:SF8">
    <property type="entry name" value="HAD SUPERFAMILY HYDROLASE-LIKE, TYPE 3"/>
    <property type="match status" value="1"/>
</dbReference>